<comment type="caution">
    <text evidence="1">The sequence shown here is derived from an EMBL/GenBank/DDBJ whole genome shotgun (WGS) entry which is preliminary data.</text>
</comment>
<keyword evidence="2" id="KW-1185">Reference proteome</keyword>
<dbReference type="Proteomes" id="UP000765509">
    <property type="component" value="Unassembled WGS sequence"/>
</dbReference>
<dbReference type="AlphaFoldDB" id="A0A9Q3DJ47"/>
<reference evidence="1" key="1">
    <citation type="submission" date="2021-03" db="EMBL/GenBank/DDBJ databases">
        <title>Draft genome sequence of rust myrtle Austropuccinia psidii MF-1, a brazilian biotype.</title>
        <authorList>
            <person name="Quecine M.C."/>
            <person name="Pachon D.M.R."/>
            <person name="Bonatelli M.L."/>
            <person name="Correr F.H."/>
            <person name="Franceschini L.M."/>
            <person name="Leite T.F."/>
            <person name="Margarido G.R.A."/>
            <person name="Almeida C.A."/>
            <person name="Ferrarezi J.A."/>
            <person name="Labate C.A."/>
        </authorList>
    </citation>
    <scope>NUCLEOTIDE SEQUENCE</scope>
    <source>
        <strain evidence="1">MF-1</strain>
    </source>
</reference>
<sequence length="95" mass="10522">MCGLALHLRANNQVILFGLAIQDETNLFKQDYLRIRMTGHSAGGRVRLFKGVWESVYVTVQAHAGRSVEGGRNNSWEESSLVLLVSLGSHTLRPS</sequence>
<evidence type="ECO:0000313" key="1">
    <source>
        <dbReference type="EMBL" id="MBW0502987.1"/>
    </source>
</evidence>
<proteinExistence type="predicted"/>
<name>A0A9Q3DJ47_9BASI</name>
<dbReference type="EMBL" id="AVOT02017122">
    <property type="protein sequence ID" value="MBW0502987.1"/>
    <property type="molecule type" value="Genomic_DNA"/>
</dbReference>
<organism evidence="1 2">
    <name type="scientific">Austropuccinia psidii MF-1</name>
    <dbReference type="NCBI Taxonomy" id="1389203"/>
    <lineage>
        <taxon>Eukaryota</taxon>
        <taxon>Fungi</taxon>
        <taxon>Dikarya</taxon>
        <taxon>Basidiomycota</taxon>
        <taxon>Pucciniomycotina</taxon>
        <taxon>Pucciniomycetes</taxon>
        <taxon>Pucciniales</taxon>
        <taxon>Sphaerophragmiaceae</taxon>
        <taxon>Austropuccinia</taxon>
    </lineage>
</organism>
<protein>
    <submittedName>
        <fullName evidence="1">Uncharacterized protein</fullName>
    </submittedName>
</protein>
<gene>
    <name evidence="1" type="ORF">O181_042702</name>
</gene>
<accession>A0A9Q3DJ47</accession>
<evidence type="ECO:0000313" key="2">
    <source>
        <dbReference type="Proteomes" id="UP000765509"/>
    </source>
</evidence>